<name>A0ABN9V287_9DINO</name>
<evidence type="ECO:0000313" key="3">
    <source>
        <dbReference type="Proteomes" id="UP001189429"/>
    </source>
</evidence>
<dbReference type="Proteomes" id="UP001189429">
    <property type="component" value="Unassembled WGS sequence"/>
</dbReference>
<protein>
    <submittedName>
        <fullName evidence="2">Uncharacterized protein</fullName>
    </submittedName>
</protein>
<organism evidence="2 3">
    <name type="scientific">Prorocentrum cordatum</name>
    <dbReference type="NCBI Taxonomy" id="2364126"/>
    <lineage>
        <taxon>Eukaryota</taxon>
        <taxon>Sar</taxon>
        <taxon>Alveolata</taxon>
        <taxon>Dinophyceae</taxon>
        <taxon>Prorocentrales</taxon>
        <taxon>Prorocentraceae</taxon>
        <taxon>Prorocentrum</taxon>
    </lineage>
</organism>
<reference evidence="2" key="1">
    <citation type="submission" date="2023-10" db="EMBL/GenBank/DDBJ databases">
        <authorList>
            <person name="Chen Y."/>
            <person name="Shah S."/>
            <person name="Dougan E. K."/>
            <person name="Thang M."/>
            <person name="Chan C."/>
        </authorList>
    </citation>
    <scope>NUCLEOTIDE SEQUENCE [LARGE SCALE GENOMIC DNA]</scope>
</reference>
<comment type="caution">
    <text evidence="2">The sequence shown here is derived from an EMBL/GenBank/DDBJ whole genome shotgun (WGS) entry which is preliminary data.</text>
</comment>
<feature type="region of interest" description="Disordered" evidence="1">
    <location>
        <begin position="70"/>
        <end position="135"/>
    </location>
</feature>
<evidence type="ECO:0000256" key="1">
    <source>
        <dbReference type="SAM" id="MobiDB-lite"/>
    </source>
</evidence>
<sequence length="135" mass="14942">MPPDLVQGRSRPEWVGDDGGTSPYDSSWYVFLPPRIPRKKVYAALERHESSKVDWVLAETLKAARWKVKKLLGRQGAPPGAGRRDEPEGGAPRQGPKPRGKKRKRSDAEATPAAAPVVPGRRQKHAKWGNTVAFE</sequence>
<feature type="compositionally biased region" description="Basic residues" evidence="1">
    <location>
        <begin position="96"/>
        <end position="105"/>
    </location>
</feature>
<dbReference type="EMBL" id="CAUYUJ010016484">
    <property type="protein sequence ID" value="CAK0865770.1"/>
    <property type="molecule type" value="Genomic_DNA"/>
</dbReference>
<evidence type="ECO:0000313" key="2">
    <source>
        <dbReference type="EMBL" id="CAK0865770.1"/>
    </source>
</evidence>
<feature type="region of interest" description="Disordered" evidence="1">
    <location>
        <begin position="1"/>
        <end position="26"/>
    </location>
</feature>
<gene>
    <name evidence="2" type="ORF">PCOR1329_LOCUS53209</name>
</gene>
<proteinExistence type="predicted"/>
<keyword evidence="3" id="KW-1185">Reference proteome</keyword>
<accession>A0ABN9V287</accession>